<dbReference type="Proteomes" id="UP000252085">
    <property type="component" value="Unassembled WGS sequence"/>
</dbReference>
<proteinExistence type="predicted"/>
<evidence type="ECO:0000313" key="5">
    <source>
        <dbReference type="Proteomes" id="UP000252085"/>
    </source>
</evidence>
<keyword evidence="2" id="KW-0560">Oxidoreductase</keyword>
<dbReference type="EMBL" id="LXQE01000153">
    <property type="protein sequence ID" value="RCJ35150.1"/>
    <property type="molecule type" value="Genomic_DNA"/>
</dbReference>
<evidence type="ECO:0000313" key="4">
    <source>
        <dbReference type="EMBL" id="RCJ35150.1"/>
    </source>
</evidence>
<dbReference type="InterPro" id="IPR000907">
    <property type="entry name" value="LipOase"/>
</dbReference>
<dbReference type="Gene3D" id="1.20.245.10">
    <property type="entry name" value="Lipoxygenase-1, Domain 5"/>
    <property type="match status" value="1"/>
</dbReference>
<accession>A0A367RHD0</accession>
<name>A0A367RHD0_NOSPU</name>
<dbReference type="PANTHER" id="PTHR11771">
    <property type="entry name" value="LIPOXYGENASE"/>
    <property type="match status" value="1"/>
</dbReference>
<dbReference type="PROSITE" id="PS51393">
    <property type="entry name" value="LIPOXYGENASE_3"/>
    <property type="match status" value="1"/>
</dbReference>
<evidence type="ECO:0000256" key="2">
    <source>
        <dbReference type="ARBA" id="ARBA00023002"/>
    </source>
</evidence>
<evidence type="ECO:0000259" key="3">
    <source>
        <dbReference type="PROSITE" id="PS51393"/>
    </source>
</evidence>
<dbReference type="InterPro" id="IPR036226">
    <property type="entry name" value="LipOase_C_sf"/>
</dbReference>
<sequence>MVKPYLPQKDPDVNVRINWLDKNREEYKFNYDYLAPLPVIDKVPHKEIFSAEYTAKRLASMATLAPNMLAAKARNFLDPLNELEEYEELLSLLPKPDVIKNYKTDSCFAEQRLSGANPLAIQKIDVLPDNFAVTDAHFQKVAGTEFTLEKALKEGKLYFLDYPLLSDIQGGIYENVKKYLPKPQALFYWQSNDSSNGGSLVPVAIQINHDSGAKSVIYTPDDPHLDWFLAKTCVQIADGNHQELGSHFAYTHAVMAPFAIVTARQLAENHPIALLLKPHFRFMLFDNDLGRTQFLQPGGPVDEFMAGSLAESLGFVAKVYEEWSVEKFTFPRLIKSRRTDDPEILPHFPFRDDGILIWNAVEKFVYEYLQLYYKTSQDLIDDYELQNWARELVAQDGGKVKGMPAKIETLEQLIEIISVVVFTCAPLHSALNFSQYEYMAFVPNMPYAAYHPIPETKGVDLETIMKILPPFKQAADQVMWTEILTSYHYDKLGFYDEEFADPLAQEIVVQFQQNLHEIERQIDIKNQTRPIPYNYFKPSQIINSINT</sequence>
<protein>
    <submittedName>
        <fullName evidence="4">Lipoxygenase</fullName>
    </submittedName>
</protein>
<keyword evidence="1" id="KW-0479">Metal-binding</keyword>
<dbReference type="GO" id="GO:0034440">
    <property type="term" value="P:lipid oxidation"/>
    <property type="evidence" value="ECO:0007669"/>
    <property type="project" value="InterPro"/>
</dbReference>
<organism evidence="4 5">
    <name type="scientific">Nostoc punctiforme NIES-2108</name>
    <dbReference type="NCBI Taxonomy" id="1356359"/>
    <lineage>
        <taxon>Bacteria</taxon>
        <taxon>Bacillati</taxon>
        <taxon>Cyanobacteriota</taxon>
        <taxon>Cyanophyceae</taxon>
        <taxon>Nostocales</taxon>
        <taxon>Nostocaceae</taxon>
        <taxon>Nostoc</taxon>
    </lineage>
</organism>
<feature type="domain" description="Lipoxygenase" evidence="3">
    <location>
        <begin position="4"/>
        <end position="547"/>
    </location>
</feature>
<evidence type="ECO:0000256" key="1">
    <source>
        <dbReference type="ARBA" id="ARBA00022723"/>
    </source>
</evidence>
<dbReference type="Gene3D" id="3.10.450.60">
    <property type="match status" value="1"/>
</dbReference>
<comment type="caution">
    <text evidence="4">The sequence shown here is derived from an EMBL/GenBank/DDBJ whole genome shotgun (WGS) entry which is preliminary data.</text>
</comment>
<gene>
    <name evidence="4" type="ORF">A6769_20495</name>
</gene>
<dbReference type="GO" id="GO:0016702">
    <property type="term" value="F:oxidoreductase activity, acting on single donors with incorporation of molecular oxygen, incorporation of two atoms of oxygen"/>
    <property type="evidence" value="ECO:0007669"/>
    <property type="project" value="InterPro"/>
</dbReference>
<dbReference type="PRINTS" id="PR00087">
    <property type="entry name" value="LIPOXYGENASE"/>
</dbReference>
<reference evidence="4 5" key="1">
    <citation type="submission" date="2016-04" db="EMBL/GenBank/DDBJ databases">
        <authorList>
            <person name="Evans L.H."/>
            <person name="Alamgir A."/>
            <person name="Owens N."/>
            <person name="Weber N.D."/>
            <person name="Virtaneva K."/>
            <person name="Barbian K."/>
            <person name="Babar A."/>
            <person name="Rosenke K."/>
        </authorList>
    </citation>
    <scope>NUCLEOTIDE SEQUENCE [LARGE SCALE GENOMIC DNA]</scope>
    <source>
        <strain evidence="4">NIES-2108</strain>
    </source>
</reference>
<dbReference type="AlphaFoldDB" id="A0A367RHD0"/>
<dbReference type="Pfam" id="PF00305">
    <property type="entry name" value="Lipoxygenase"/>
    <property type="match status" value="1"/>
</dbReference>
<dbReference type="GO" id="GO:0046872">
    <property type="term" value="F:metal ion binding"/>
    <property type="evidence" value="ECO:0007669"/>
    <property type="project" value="UniProtKB-KW"/>
</dbReference>
<dbReference type="SUPFAM" id="SSF48484">
    <property type="entry name" value="Lipoxigenase"/>
    <property type="match status" value="1"/>
</dbReference>
<dbReference type="InterPro" id="IPR013819">
    <property type="entry name" value="LipOase_C"/>
</dbReference>